<dbReference type="InterPro" id="IPR001680">
    <property type="entry name" value="WD40_rpt"/>
</dbReference>
<keyword evidence="2" id="KW-0963">Cytoplasm</keyword>
<dbReference type="InterPro" id="IPR019775">
    <property type="entry name" value="WD40_repeat_CS"/>
</dbReference>
<evidence type="ECO:0000256" key="5">
    <source>
        <dbReference type="PROSITE-ProRule" id="PRU00221"/>
    </source>
</evidence>
<keyword evidence="4" id="KW-0677">Repeat</keyword>
<dbReference type="OrthoDB" id="273771at2759"/>
<dbReference type="Pfam" id="PF00400">
    <property type="entry name" value="WD40"/>
    <property type="match status" value="3"/>
</dbReference>
<dbReference type="PANTHER" id="PTHR46853:SF1">
    <property type="entry name" value="METHYLOSOME PROTEIN 50"/>
    <property type="match status" value="1"/>
</dbReference>
<dbReference type="PRINTS" id="PR00320">
    <property type="entry name" value="GPROTEINBRPT"/>
</dbReference>
<proteinExistence type="predicted"/>
<dbReference type="InterPro" id="IPR052139">
    <property type="entry name" value="Methylosome_Comp_WDR77"/>
</dbReference>
<dbReference type="PROSITE" id="PS50294">
    <property type="entry name" value="WD_REPEATS_REGION"/>
    <property type="match status" value="2"/>
</dbReference>
<dbReference type="PANTHER" id="PTHR46853">
    <property type="entry name" value="METHYLOSOME PROTEIN 50"/>
    <property type="match status" value="1"/>
</dbReference>
<dbReference type="GeneID" id="14925363"/>
<dbReference type="InterPro" id="IPR036322">
    <property type="entry name" value="WD40_repeat_dom_sf"/>
</dbReference>
<dbReference type="RefSeq" id="XP_004354038.1">
    <property type="nucleotide sequence ID" value="XM_004353986.1"/>
</dbReference>
<dbReference type="AlphaFoldDB" id="L8HIV6"/>
<name>L8HIV6_ACACF</name>
<feature type="repeat" description="WD" evidence="5">
    <location>
        <begin position="112"/>
        <end position="151"/>
    </location>
</feature>
<dbReference type="GO" id="GO:0034709">
    <property type="term" value="C:methylosome"/>
    <property type="evidence" value="ECO:0007669"/>
    <property type="project" value="TreeGrafter"/>
</dbReference>
<dbReference type="STRING" id="1257118.L8HIV6"/>
<dbReference type="SMART" id="SM00320">
    <property type="entry name" value="WD40"/>
    <property type="match status" value="7"/>
</dbReference>
<evidence type="ECO:0000256" key="2">
    <source>
        <dbReference type="ARBA" id="ARBA00022490"/>
    </source>
</evidence>
<dbReference type="SUPFAM" id="SSF50978">
    <property type="entry name" value="WD40 repeat-like"/>
    <property type="match status" value="1"/>
</dbReference>
<dbReference type="KEGG" id="acan:ACA1_165510"/>
<keyword evidence="3 5" id="KW-0853">WD repeat</keyword>
<protein>
    <submittedName>
        <fullName evidence="6">WD40 repeat-containing protein</fullName>
    </submittedName>
</protein>
<dbReference type="EMBL" id="KB007830">
    <property type="protein sequence ID" value="ELR24341.1"/>
    <property type="molecule type" value="Genomic_DNA"/>
</dbReference>
<evidence type="ECO:0000256" key="3">
    <source>
        <dbReference type="ARBA" id="ARBA00022574"/>
    </source>
</evidence>
<evidence type="ECO:0000313" key="6">
    <source>
        <dbReference type="EMBL" id="ELR24341.1"/>
    </source>
</evidence>
<evidence type="ECO:0000313" key="7">
    <source>
        <dbReference type="Proteomes" id="UP000011083"/>
    </source>
</evidence>
<dbReference type="Gene3D" id="2.130.10.10">
    <property type="entry name" value="YVTN repeat-like/Quinoprotein amine dehydrogenase"/>
    <property type="match status" value="1"/>
</dbReference>
<keyword evidence="7" id="KW-1185">Reference proteome</keyword>
<sequence length="314" mass="33307">MDGVSAQTTSVPASLKVSYKCDALAYHPQSRLLAISSSNLTGATWSGLITLAALSDTYAPTKPPTTLDTDAGNADVTFAGEKGEFVAAGSDEGSVLLWHTDKPAKEGTDIALGEHDDIVSAVAAHQSHLLSASWDHKIKLWDVTKGNSLATFEAHIGAVNTVEFINAALFVSGAQDKTVRVWDKRQAVVASTLQRAYNICSVSASRHDDNLFAVGQEDGSACVFDRRNLAAALFCHTTGDSVRAVRFSPHTAGHLAVASDDTTLSVLDTTTQKTIYSFAGHTDYVRGVAWDPLQPHALASGGWDGLVYFHAFSA</sequence>
<comment type="subcellular location">
    <subcellularLocation>
        <location evidence="1">Cytoplasm</location>
    </subcellularLocation>
</comment>
<dbReference type="PROSITE" id="PS00678">
    <property type="entry name" value="WD_REPEATS_1"/>
    <property type="match status" value="1"/>
</dbReference>
<evidence type="ECO:0000256" key="1">
    <source>
        <dbReference type="ARBA" id="ARBA00004496"/>
    </source>
</evidence>
<accession>L8HIV6</accession>
<organism evidence="6 7">
    <name type="scientific">Acanthamoeba castellanii (strain ATCC 30010 / Neff)</name>
    <dbReference type="NCBI Taxonomy" id="1257118"/>
    <lineage>
        <taxon>Eukaryota</taxon>
        <taxon>Amoebozoa</taxon>
        <taxon>Discosea</taxon>
        <taxon>Longamoebia</taxon>
        <taxon>Centramoebida</taxon>
        <taxon>Acanthamoebidae</taxon>
        <taxon>Acanthamoeba</taxon>
    </lineage>
</organism>
<dbReference type="VEuPathDB" id="AmoebaDB:ACA1_165510"/>
<dbReference type="Proteomes" id="UP000011083">
    <property type="component" value="Unassembled WGS sequence"/>
</dbReference>
<dbReference type="PROSITE" id="PS50082">
    <property type="entry name" value="WD_REPEATS_2"/>
    <property type="match status" value="2"/>
</dbReference>
<feature type="repeat" description="WD" evidence="5">
    <location>
        <begin position="152"/>
        <end position="192"/>
    </location>
</feature>
<reference evidence="6 7" key="1">
    <citation type="journal article" date="2013" name="Genome Biol.">
        <title>Genome of Acanthamoeba castellanii highlights extensive lateral gene transfer and early evolution of tyrosine kinase signaling.</title>
        <authorList>
            <person name="Clarke M."/>
            <person name="Lohan A.J."/>
            <person name="Liu B."/>
            <person name="Lagkouvardos I."/>
            <person name="Roy S."/>
            <person name="Zafar N."/>
            <person name="Bertelli C."/>
            <person name="Schilde C."/>
            <person name="Kianianmomeni A."/>
            <person name="Burglin T.R."/>
            <person name="Frech C."/>
            <person name="Turcotte B."/>
            <person name="Kopec K.O."/>
            <person name="Synnott J.M."/>
            <person name="Choo C."/>
            <person name="Paponov I."/>
            <person name="Finkler A."/>
            <person name="Soon Heng Tan C."/>
            <person name="Hutchins A.P."/>
            <person name="Weinmeier T."/>
            <person name="Rattei T."/>
            <person name="Chu J.S."/>
            <person name="Gimenez G."/>
            <person name="Irimia M."/>
            <person name="Rigden D.J."/>
            <person name="Fitzpatrick D.A."/>
            <person name="Lorenzo-Morales J."/>
            <person name="Bateman A."/>
            <person name="Chiu C.H."/>
            <person name="Tang P."/>
            <person name="Hegemann P."/>
            <person name="Fromm H."/>
            <person name="Raoult D."/>
            <person name="Greub G."/>
            <person name="Miranda-Saavedra D."/>
            <person name="Chen N."/>
            <person name="Nash P."/>
            <person name="Ginger M.L."/>
            <person name="Horn M."/>
            <person name="Schaap P."/>
            <person name="Caler L."/>
            <person name="Loftus B."/>
        </authorList>
    </citation>
    <scope>NUCLEOTIDE SEQUENCE [LARGE SCALE GENOMIC DNA]</scope>
    <source>
        <strain evidence="6 7">Neff</strain>
    </source>
</reference>
<gene>
    <name evidence="6" type="ORF">ACA1_165510</name>
</gene>
<dbReference type="InterPro" id="IPR020472">
    <property type="entry name" value="WD40_PAC1"/>
</dbReference>
<evidence type="ECO:0000256" key="4">
    <source>
        <dbReference type="ARBA" id="ARBA00022737"/>
    </source>
</evidence>
<dbReference type="OMA" id="QMGCNAS"/>
<dbReference type="InterPro" id="IPR015943">
    <property type="entry name" value="WD40/YVTN_repeat-like_dom_sf"/>
</dbReference>